<name>A0A1M7IFD2_RUMFL</name>
<sequence length="47" mass="5481">MYMSRKIDKFLSDWKAEPDRKPLIVKGSRQVGKTESIKHFAEKTTKA</sequence>
<reference evidence="1 2" key="1">
    <citation type="submission" date="2016-11" db="EMBL/GenBank/DDBJ databases">
        <authorList>
            <person name="Jaros S."/>
            <person name="Januszkiewicz K."/>
            <person name="Wedrychowicz H."/>
        </authorList>
    </citation>
    <scope>NUCLEOTIDE SEQUENCE [LARGE SCALE GENOMIC DNA]</scope>
    <source>
        <strain evidence="1 2">Y1</strain>
    </source>
</reference>
<dbReference type="RefSeq" id="WP_242939940.1">
    <property type="nucleotide sequence ID" value="NZ_FRCT01000004.1"/>
</dbReference>
<dbReference type="Proteomes" id="UP000184394">
    <property type="component" value="Unassembled WGS sequence"/>
</dbReference>
<protein>
    <recommendedName>
        <fullName evidence="3">AAA domain-containing protein</fullName>
    </recommendedName>
</protein>
<dbReference type="EMBL" id="FRCT01000004">
    <property type="protein sequence ID" value="SHM39147.1"/>
    <property type="molecule type" value="Genomic_DNA"/>
</dbReference>
<evidence type="ECO:0000313" key="2">
    <source>
        <dbReference type="Proteomes" id="UP000184394"/>
    </source>
</evidence>
<evidence type="ECO:0008006" key="3">
    <source>
        <dbReference type="Google" id="ProtNLM"/>
    </source>
</evidence>
<dbReference type="AlphaFoldDB" id="A0A1M7IFD2"/>
<gene>
    <name evidence="1" type="ORF">SAMN04487860_10472</name>
</gene>
<organism evidence="1 2">
    <name type="scientific">Ruminococcus flavefaciens</name>
    <dbReference type="NCBI Taxonomy" id="1265"/>
    <lineage>
        <taxon>Bacteria</taxon>
        <taxon>Bacillati</taxon>
        <taxon>Bacillota</taxon>
        <taxon>Clostridia</taxon>
        <taxon>Eubacteriales</taxon>
        <taxon>Oscillospiraceae</taxon>
        <taxon>Ruminococcus</taxon>
    </lineage>
</organism>
<proteinExistence type="predicted"/>
<accession>A0A1M7IFD2</accession>
<evidence type="ECO:0000313" key="1">
    <source>
        <dbReference type="EMBL" id="SHM39147.1"/>
    </source>
</evidence>